<evidence type="ECO:0000313" key="1">
    <source>
        <dbReference type="EMBL" id="KAF6715016.1"/>
    </source>
</evidence>
<proteinExistence type="predicted"/>
<organism evidence="1 2">
    <name type="scientific">Oryzias melastigma</name>
    <name type="common">Marine medaka</name>
    <dbReference type="NCBI Taxonomy" id="30732"/>
    <lineage>
        <taxon>Eukaryota</taxon>
        <taxon>Metazoa</taxon>
        <taxon>Chordata</taxon>
        <taxon>Craniata</taxon>
        <taxon>Vertebrata</taxon>
        <taxon>Euteleostomi</taxon>
        <taxon>Actinopterygii</taxon>
        <taxon>Neopterygii</taxon>
        <taxon>Teleostei</taxon>
        <taxon>Neoteleostei</taxon>
        <taxon>Acanthomorphata</taxon>
        <taxon>Ovalentaria</taxon>
        <taxon>Atherinomorphae</taxon>
        <taxon>Beloniformes</taxon>
        <taxon>Adrianichthyidae</taxon>
        <taxon>Oryziinae</taxon>
        <taxon>Oryzias</taxon>
    </lineage>
</organism>
<evidence type="ECO:0000313" key="2">
    <source>
        <dbReference type="Proteomes" id="UP000646548"/>
    </source>
</evidence>
<reference evidence="1" key="1">
    <citation type="journal article" name="BMC Genomics">
        <title>Long-read sequencing and de novo genome assembly of marine medaka (Oryzias melastigma).</title>
        <authorList>
            <person name="Liang P."/>
            <person name="Saqib H.S.A."/>
            <person name="Ni X."/>
            <person name="Shen Y."/>
        </authorList>
    </citation>
    <scope>NUCLEOTIDE SEQUENCE</scope>
    <source>
        <strain evidence="1">Bigg-433</strain>
    </source>
</reference>
<sequence>MWRLLAQKACVGQPPKPRRLFALSVVLEAAQGYFEIGRNNFKLQVAAHCCSCLIVWEILSRNVADCWHPLSGQNAVPALPQWLPALP</sequence>
<accession>A0A834BVL1</accession>
<comment type="caution">
    <text evidence="1">The sequence shown here is derived from an EMBL/GenBank/DDBJ whole genome shotgun (WGS) entry which is preliminary data.</text>
</comment>
<dbReference type="EMBL" id="WKFB01001182">
    <property type="protein sequence ID" value="KAF6715016.1"/>
    <property type="molecule type" value="Genomic_DNA"/>
</dbReference>
<name>A0A834BVL1_ORYME</name>
<dbReference type="Proteomes" id="UP000646548">
    <property type="component" value="Unassembled WGS sequence"/>
</dbReference>
<gene>
    <name evidence="1" type="ORF">FQA47_017210</name>
</gene>
<protein>
    <submittedName>
        <fullName evidence="1">Uncharacterized protein</fullName>
    </submittedName>
</protein>
<dbReference type="AlphaFoldDB" id="A0A834BVL1"/>